<comment type="caution">
    <text evidence="1">The sequence shown here is derived from an EMBL/GenBank/DDBJ whole genome shotgun (WGS) entry which is preliminary data.</text>
</comment>
<reference evidence="1" key="1">
    <citation type="journal article" date="2014" name="Front. Microbiol.">
        <title>High frequency of phylogenetically diverse reductive dehalogenase-homologous genes in deep subseafloor sedimentary metagenomes.</title>
        <authorList>
            <person name="Kawai M."/>
            <person name="Futagami T."/>
            <person name="Toyoda A."/>
            <person name="Takaki Y."/>
            <person name="Nishi S."/>
            <person name="Hori S."/>
            <person name="Arai W."/>
            <person name="Tsubouchi T."/>
            <person name="Morono Y."/>
            <person name="Uchiyama I."/>
            <person name="Ito T."/>
            <person name="Fujiyama A."/>
            <person name="Inagaki F."/>
            <person name="Takami H."/>
        </authorList>
    </citation>
    <scope>NUCLEOTIDE SEQUENCE</scope>
    <source>
        <strain evidence="1">Expedition CK06-06</strain>
    </source>
</reference>
<evidence type="ECO:0000313" key="1">
    <source>
        <dbReference type="EMBL" id="GAI31845.1"/>
    </source>
</evidence>
<proteinExistence type="predicted"/>
<protein>
    <submittedName>
        <fullName evidence="1">Uncharacterized protein</fullName>
    </submittedName>
</protein>
<gene>
    <name evidence="1" type="ORF">S06H3_28944</name>
</gene>
<sequence>MIRNKPKLDKFHRKLIKEENLSYKKALSIYEALHKEAVSLGIINSKNILEGLEVDLRIAKKVNGLTS</sequence>
<organism evidence="1">
    <name type="scientific">marine sediment metagenome</name>
    <dbReference type="NCBI Taxonomy" id="412755"/>
    <lineage>
        <taxon>unclassified sequences</taxon>
        <taxon>metagenomes</taxon>
        <taxon>ecological metagenomes</taxon>
    </lineage>
</organism>
<dbReference type="AlphaFoldDB" id="X1NYI5"/>
<accession>X1NYI5</accession>
<dbReference type="EMBL" id="BARV01016931">
    <property type="protein sequence ID" value="GAI31845.1"/>
    <property type="molecule type" value="Genomic_DNA"/>
</dbReference>
<name>X1NYI5_9ZZZZ</name>